<protein>
    <submittedName>
        <fullName evidence="3">ATP/GTP-binding protein</fullName>
    </submittedName>
</protein>
<feature type="compositionally biased region" description="Low complexity" evidence="1">
    <location>
        <begin position="46"/>
        <end position="55"/>
    </location>
</feature>
<dbReference type="RefSeq" id="WP_114662468.1">
    <property type="nucleotide sequence ID" value="NZ_CP031194.1"/>
</dbReference>
<feature type="region of interest" description="Disordered" evidence="1">
    <location>
        <begin position="269"/>
        <end position="295"/>
    </location>
</feature>
<dbReference type="AlphaFoldDB" id="A0A345HV59"/>
<evidence type="ECO:0000256" key="1">
    <source>
        <dbReference type="SAM" id="MobiDB-lite"/>
    </source>
</evidence>
<organism evidence="3 4">
    <name type="scientific">Streptomyces paludis</name>
    <dbReference type="NCBI Taxonomy" id="2282738"/>
    <lineage>
        <taxon>Bacteria</taxon>
        <taxon>Bacillati</taxon>
        <taxon>Actinomycetota</taxon>
        <taxon>Actinomycetes</taxon>
        <taxon>Kitasatosporales</taxon>
        <taxon>Streptomycetaceae</taxon>
        <taxon>Streptomyces</taxon>
    </lineage>
</organism>
<gene>
    <name evidence="3" type="ORF">DVK44_26155</name>
</gene>
<dbReference type="OrthoDB" id="3799538at2"/>
<feature type="compositionally biased region" description="Pro residues" evidence="1">
    <location>
        <begin position="12"/>
        <end position="45"/>
    </location>
</feature>
<evidence type="ECO:0000256" key="2">
    <source>
        <dbReference type="SAM" id="Phobius"/>
    </source>
</evidence>
<reference evidence="4" key="1">
    <citation type="submission" date="2018-07" db="EMBL/GenBank/DDBJ databases">
        <authorList>
            <person name="Zhao J."/>
        </authorList>
    </citation>
    <scope>NUCLEOTIDE SEQUENCE [LARGE SCALE GENOMIC DNA]</scope>
    <source>
        <strain evidence="4">GSSD-12</strain>
    </source>
</reference>
<dbReference type="KEGG" id="spad:DVK44_26155"/>
<accession>A0A345HV59</accession>
<name>A0A345HV59_9ACTN</name>
<dbReference type="EMBL" id="CP031194">
    <property type="protein sequence ID" value="AXG80583.1"/>
    <property type="molecule type" value="Genomic_DNA"/>
</dbReference>
<proteinExistence type="predicted"/>
<dbReference type="Proteomes" id="UP000253868">
    <property type="component" value="Chromosome"/>
</dbReference>
<feature type="compositionally biased region" description="Low complexity" evidence="1">
    <location>
        <begin position="276"/>
        <end position="295"/>
    </location>
</feature>
<keyword evidence="2" id="KW-0472">Membrane</keyword>
<dbReference type="InterPro" id="IPR027417">
    <property type="entry name" value="P-loop_NTPase"/>
</dbReference>
<feature type="transmembrane region" description="Helical" evidence="2">
    <location>
        <begin position="146"/>
        <end position="166"/>
    </location>
</feature>
<dbReference type="SUPFAM" id="SSF52540">
    <property type="entry name" value="P-loop containing nucleoside triphosphate hydrolases"/>
    <property type="match status" value="1"/>
</dbReference>
<evidence type="ECO:0000313" key="3">
    <source>
        <dbReference type="EMBL" id="AXG80583.1"/>
    </source>
</evidence>
<keyword evidence="4" id="KW-1185">Reference proteome</keyword>
<keyword evidence="2" id="KW-0812">Transmembrane</keyword>
<feature type="transmembrane region" description="Helical" evidence="2">
    <location>
        <begin position="94"/>
        <end position="112"/>
    </location>
</feature>
<sequence>MDTDGTGTHNAPPGPVPAPTGSVPPLPRPAAPPRPSYAPAPPSHPPAEAAARSAAVSLDDWLRTPRRAEAPGVWGYGHVPRPPEKPDGVPHRQLFVGVLISVFVGTLVWTLWRNGYIPYRLVPLKLFTPGDWWYAGSFGGPRTQEAARAVVVYEALLFGLLVYVCARLGNWAELFRRHVARRGQPFRAAATAAGGALALLLVWQDILPVARPVLIVVAWIAGGELFQSQNTVNVIYVLISVGVLWPFARLGEWRALVARYAGARATTGPGAGAGSGAAVADGAAHPDAEAAAPSPAEWPELRAAGQRDAAETLAAEARAGGMNDVDCARLRRAWSVAAARPERIAAFTEAVLRKGAAACPHPSGDRDLPQRTARHDLLTGQVRIGSCADDPHNPYERRGSGVALEPALLGTSLLAVGPPGAGKSGRLVRPLVESLALQALAGQAAVVAVCAAGTPLGPDSAYDVVIKIGDPASPHDLDLYGGTTDPDEAAAVLAEGLAGDVGTVDGRRAASALAQLIGPYRAAHGHFPAVPVLRELLDGDPAALTGLRAALTAADDRAMLRELDARARQAGGAGDPGPLLSDRLALLDRPAFAEFFATGARTRVFSLRSLEGLPVRVRIELPERAHAEASRLLARLVLAQFTAVAAARTDRSLFICLVLDDATHTLTPETVRGVRRLRSVNAGAVLALRTIDDVAEGLHTALLGAVGCCMAFSGVTTWDGKRFAEVWGKEWVETREVAQHTVFADQPFTRAVHALRKLVTGKAVTTDAVTVRQVERERWSASELAYEVPAGHAVLSLRTVAGDHAPPLLVDLRG</sequence>
<dbReference type="Gene3D" id="3.40.50.300">
    <property type="entry name" value="P-loop containing nucleotide triphosphate hydrolases"/>
    <property type="match status" value="1"/>
</dbReference>
<feature type="transmembrane region" description="Helical" evidence="2">
    <location>
        <begin position="186"/>
        <end position="203"/>
    </location>
</feature>
<keyword evidence="2" id="KW-1133">Transmembrane helix</keyword>
<feature type="region of interest" description="Disordered" evidence="1">
    <location>
        <begin position="1"/>
        <end position="55"/>
    </location>
</feature>
<evidence type="ECO:0000313" key="4">
    <source>
        <dbReference type="Proteomes" id="UP000253868"/>
    </source>
</evidence>